<dbReference type="Pfam" id="PF07596">
    <property type="entry name" value="SBP_bac_10"/>
    <property type="match status" value="1"/>
</dbReference>
<accession>F0SFA8</accession>
<evidence type="ECO:0000313" key="2">
    <source>
        <dbReference type="EMBL" id="ADY58263.1"/>
    </source>
</evidence>
<feature type="domain" description="DUF1559" evidence="1">
    <location>
        <begin position="32"/>
        <end position="305"/>
    </location>
</feature>
<dbReference type="STRING" id="756272.Plabr_0636"/>
<dbReference type="NCBIfam" id="TIGR04294">
    <property type="entry name" value="pre_pil_HX9DG"/>
    <property type="match status" value="1"/>
</dbReference>
<dbReference type="PROSITE" id="PS00409">
    <property type="entry name" value="PROKAR_NTER_METHYL"/>
    <property type="match status" value="1"/>
</dbReference>
<reference evidence="3" key="1">
    <citation type="submission" date="2011-02" db="EMBL/GenBank/DDBJ databases">
        <title>The complete genome of Planctomyces brasiliensis DSM 5305.</title>
        <authorList>
            <person name="Lucas S."/>
            <person name="Copeland A."/>
            <person name="Lapidus A."/>
            <person name="Bruce D."/>
            <person name="Goodwin L."/>
            <person name="Pitluck S."/>
            <person name="Kyrpides N."/>
            <person name="Mavromatis K."/>
            <person name="Pagani I."/>
            <person name="Ivanova N."/>
            <person name="Ovchinnikova G."/>
            <person name="Lu M."/>
            <person name="Detter J.C."/>
            <person name="Han C."/>
            <person name="Land M."/>
            <person name="Hauser L."/>
            <person name="Markowitz V."/>
            <person name="Cheng J.-F."/>
            <person name="Hugenholtz P."/>
            <person name="Woyke T."/>
            <person name="Wu D."/>
            <person name="Tindall B."/>
            <person name="Pomrenke H.G."/>
            <person name="Brambilla E."/>
            <person name="Klenk H.-P."/>
            <person name="Eisen J.A."/>
        </authorList>
    </citation>
    <scope>NUCLEOTIDE SEQUENCE [LARGE SCALE GENOMIC DNA]</scope>
    <source>
        <strain evidence="3">ATCC 49424 / DSM 5305 / JCM 21570 / NBRC 103401 / IFAM 1448</strain>
    </source>
</reference>
<evidence type="ECO:0000313" key="3">
    <source>
        <dbReference type="Proteomes" id="UP000006860"/>
    </source>
</evidence>
<dbReference type="InterPro" id="IPR027558">
    <property type="entry name" value="Pre_pil_HX9DG_C"/>
</dbReference>
<evidence type="ECO:0000259" key="1">
    <source>
        <dbReference type="Pfam" id="PF07596"/>
    </source>
</evidence>
<protein>
    <recommendedName>
        <fullName evidence="1">DUF1559 domain-containing protein</fullName>
    </recommendedName>
</protein>
<dbReference type="InterPro" id="IPR045584">
    <property type="entry name" value="Pilin-like"/>
</dbReference>
<dbReference type="InterPro" id="IPR012902">
    <property type="entry name" value="N_methyl_site"/>
</dbReference>
<keyword evidence="3" id="KW-1185">Reference proteome</keyword>
<dbReference type="KEGG" id="pbs:Plabr_0636"/>
<dbReference type="SUPFAM" id="SSF54523">
    <property type="entry name" value="Pili subunits"/>
    <property type="match status" value="1"/>
</dbReference>
<dbReference type="InterPro" id="IPR011453">
    <property type="entry name" value="DUF1559"/>
</dbReference>
<organism evidence="2 3">
    <name type="scientific">Rubinisphaera brasiliensis (strain ATCC 49424 / DSM 5305 / JCM 21570 / IAM 15109 / NBRC 103401 / IFAM 1448)</name>
    <name type="common">Planctomyces brasiliensis</name>
    <dbReference type="NCBI Taxonomy" id="756272"/>
    <lineage>
        <taxon>Bacteria</taxon>
        <taxon>Pseudomonadati</taxon>
        <taxon>Planctomycetota</taxon>
        <taxon>Planctomycetia</taxon>
        <taxon>Planctomycetales</taxon>
        <taxon>Planctomycetaceae</taxon>
        <taxon>Rubinisphaera</taxon>
    </lineage>
</organism>
<dbReference type="EMBL" id="CP002546">
    <property type="protein sequence ID" value="ADY58263.1"/>
    <property type="molecule type" value="Genomic_DNA"/>
</dbReference>
<dbReference type="HOGENOM" id="CLU_041661_0_0_0"/>
<dbReference type="eggNOG" id="COG2165">
    <property type="taxonomic scope" value="Bacteria"/>
</dbReference>
<proteinExistence type="predicted"/>
<dbReference type="Pfam" id="PF07963">
    <property type="entry name" value="N_methyl"/>
    <property type="match status" value="1"/>
</dbReference>
<dbReference type="Gene3D" id="3.30.700.10">
    <property type="entry name" value="Glycoprotein, Type 4 Pilin"/>
    <property type="match status" value="1"/>
</dbReference>
<dbReference type="PANTHER" id="PTHR30093">
    <property type="entry name" value="GENERAL SECRETION PATHWAY PROTEIN G"/>
    <property type="match status" value="1"/>
</dbReference>
<name>F0SFA8_RUBBR</name>
<gene>
    <name evidence="2" type="ordered locus">Plabr_0636</name>
</gene>
<dbReference type="OrthoDB" id="241541at2"/>
<dbReference type="Proteomes" id="UP000006860">
    <property type="component" value="Chromosome"/>
</dbReference>
<dbReference type="PANTHER" id="PTHR30093:SF2">
    <property type="entry name" value="TYPE II SECRETION SYSTEM PROTEIN H"/>
    <property type="match status" value="1"/>
</dbReference>
<dbReference type="RefSeq" id="WP_013627006.1">
    <property type="nucleotide sequence ID" value="NC_015174.1"/>
</dbReference>
<dbReference type="AlphaFoldDB" id="F0SFA8"/>
<dbReference type="NCBIfam" id="TIGR02532">
    <property type="entry name" value="IV_pilin_GFxxxE"/>
    <property type="match status" value="1"/>
</dbReference>
<sequence>MVSSRRGFTLIELLVVIAIIAILVALLLPAVQQAREAARRSSCKNNLKQLGLALHNYHDVHKVFPPRHHGSHPSGTTANPAPNTTIPRLSAHISLLPFVEQAPLFDQIDMEDTEYVWSTGYTPWQQHISVYLCPSDPDTRDVTVIGQHNYNFSGGDSRQVGSGSGTRRVTRGIFGYQTKTSMRDIKDGTSSTIMMAELVRPPGGNTFGRATSAATGNPPSSCRAQFVNGQYTGTLVDRNRTGGTRYTDGRSQYTAINTILPPNSPSCQSGGDTDGYLSVSSQHTGGAQVLLADGSVRFISENIDTGDLSQNTPAAGDSGESPYGVWGALGSKSGSEVVGEF</sequence>